<dbReference type="SUPFAM" id="SSF46626">
    <property type="entry name" value="Cytochrome c"/>
    <property type="match status" value="1"/>
</dbReference>
<feature type="signal peptide" evidence="7">
    <location>
        <begin position="1"/>
        <end position="20"/>
    </location>
</feature>
<keyword evidence="5 6" id="KW-0408">Iron</keyword>
<protein>
    <submittedName>
        <fullName evidence="9">Cytochrome c-553</fullName>
    </submittedName>
</protein>
<dbReference type="InterPro" id="IPR036909">
    <property type="entry name" value="Cyt_c-like_dom_sf"/>
</dbReference>
<dbReference type="Proteomes" id="UP000789359">
    <property type="component" value="Unassembled WGS sequence"/>
</dbReference>
<comment type="caution">
    <text evidence="9">The sequence shown here is derived from an EMBL/GenBank/DDBJ whole genome shotgun (WGS) entry which is preliminary data.</text>
</comment>
<dbReference type="PANTHER" id="PTHR33751:SF9">
    <property type="entry name" value="CYTOCHROME C4"/>
    <property type="match status" value="1"/>
</dbReference>
<evidence type="ECO:0000313" key="10">
    <source>
        <dbReference type="Proteomes" id="UP000789359"/>
    </source>
</evidence>
<keyword evidence="2 6" id="KW-0349">Heme</keyword>
<proteinExistence type="predicted"/>
<keyword evidence="7" id="KW-0732">Signal</keyword>
<sequence>MKKLFIVSGVAAMLATGVFAADGATIYKKCVACHGAKAEKVFNNKVPALTSLSKDDIVAGIKSYKTGANKYGMGAMMKPIATPLSDADIEAVADFIQSQK</sequence>
<evidence type="ECO:0000259" key="8">
    <source>
        <dbReference type="PROSITE" id="PS51007"/>
    </source>
</evidence>
<accession>A0ABM8Q3C6</accession>
<keyword evidence="4" id="KW-0249">Electron transport</keyword>
<reference evidence="9 10" key="1">
    <citation type="submission" date="2020-11" db="EMBL/GenBank/DDBJ databases">
        <authorList>
            <person name="Peeters C."/>
        </authorList>
    </citation>
    <scope>NUCLEOTIDE SEQUENCE [LARGE SCALE GENOMIC DNA]</scope>
    <source>
        <strain evidence="9 10">LMG 8286</strain>
    </source>
</reference>
<feature type="domain" description="Cytochrome c" evidence="8">
    <location>
        <begin position="18"/>
        <end position="100"/>
    </location>
</feature>
<evidence type="ECO:0000256" key="7">
    <source>
        <dbReference type="SAM" id="SignalP"/>
    </source>
</evidence>
<evidence type="ECO:0000256" key="2">
    <source>
        <dbReference type="ARBA" id="ARBA00022617"/>
    </source>
</evidence>
<dbReference type="InterPro" id="IPR009056">
    <property type="entry name" value="Cyt_c-like_dom"/>
</dbReference>
<keyword evidence="3 6" id="KW-0479">Metal-binding</keyword>
<evidence type="ECO:0000313" key="9">
    <source>
        <dbReference type="EMBL" id="CAD7287395.1"/>
    </source>
</evidence>
<dbReference type="Pfam" id="PF00034">
    <property type="entry name" value="Cytochrom_C"/>
    <property type="match status" value="1"/>
</dbReference>
<keyword evidence="1" id="KW-0813">Transport</keyword>
<gene>
    <name evidence="9" type="ORF">LMG8286_00968</name>
</gene>
<evidence type="ECO:0000256" key="4">
    <source>
        <dbReference type="ARBA" id="ARBA00022982"/>
    </source>
</evidence>
<evidence type="ECO:0000256" key="3">
    <source>
        <dbReference type="ARBA" id="ARBA00022723"/>
    </source>
</evidence>
<organism evidence="9 10">
    <name type="scientific">Campylobacter suis</name>
    <dbReference type="NCBI Taxonomy" id="2790657"/>
    <lineage>
        <taxon>Bacteria</taxon>
        <taxon>Pseudomonadati</taxon>
        <taxon>Campylobacterota</taxon>
        <taxon>Epsilonproteobacteria</taxon>
        <taxon>Campylobacterales</taxon>
        <taxon>Campylobacteraceae</taxon>
        <taxon>Campylobacter</taxon>
    </lineage>
</organism>
<dbReference type="PROSITE" id="PS51007">
    <property type="entry name" value="CYTC"/>
    <property type="match status" value="1"/>
</dbReference>
<dbReference type="PANTHER" id="PTHR33751">
    <property type="entry name" value="CBB3-TYPE CYTOCHROME C OXIDASE SUBUNIT FIXP"/>
    <property type="match status" value="1"/>
</dbReference>
<name>A0ABM8Q3C6_9BACT</name>
<feature type="chain" id="PRO_5045908687" evidence="7">
    <location>
        <begin position="21"/>
        <end position="100"/>
    </location>
</feature>
<dbReference type="InterPro" id="IPR050597">
    <property type="entry name" value="Cytochrome_c_Oxidase_Subunit"/>
</dbReference>
<evidence type="ECO:0000256" key="1">
    <source>
        <dbReference type="ARBA" id="ARBA00022448"/>
    </source>
</evidence>
<dbReference type="EMBL" id="CAJHOE010000001">
    <property type="protein sequence ID" value="CAD7287395.1"/>
    <property type="molecule type" value="Genomic_DNA"/>
</dbReference>
<evidence type="ECO:0000256" key="5">
    <source>
        <dbReference type="ARBA" id="ARBA00023004"/>
    </source>
</evidence>
<evidence type="ECO:0000256" key="6">
    <source>
        <dbReference type="PROSITE-ProRule" id="PRU00433"/>
    </source>
</evidence>
<dbReference type="RefSeq" id="WP_230056710.1">
    <property type="nucleotide sequence ID" value="NZ_CAJHOE010000001.1"/>
</dbReference>
<keyword evidence="10" id="KW-1185">Reference proteome</keyword>
<dbReference type="Gene3D" id="1.10.760.10">
    <property type="entry name" value="Cytochrome c-like domain"/>
    <property type="match status" value="1"/>
</dbReference>